<feature type="non-terminal residue" evidence="2">
    <location>
        <position position="215"/>
    </location>
</feature>
<reference evidence="2 3" key="1">
    <citation type="submission" date="2018-06" db="EMBL/GenBank/DDBJ databases">
        <title>Extensive metabolic versatility and redundancy in microbially diverse, dynamic hydrothermal sediments.</title>
        <authorList>
            <person name="Dombrowski N."/>
            <person name="Teske A."/>
            <person name="Baker B.J."/>
        </authorList>
    </citation>
    <scope>NUCLEOTIDE SEQUENCE [LARGE SCALE GENOMIC DNA]</scope>
    <source>
        <strain evidence="2">B10_G13</strain>
    </source>
</reference>
<protein>
    <submittedName>
        <fullName evidence="2">Trigger factor</fullName>
    </submittedName>
</protein>
<dbReference type="InterPro" id="IPR046357">
    <property type="entry name" value="PPIase_dom_sf"/>
</dbReference>
<dbReference type="AlphaFoldDB" id="A0A660SEW0"/>
<dbReference type="InterPro" id="IPR037041">
    <property type="entry name" value="Trigger_fac_C_sf"/>
</dbReference>
<dbReference type="SUPFAM" id="SSF54534">
    <property type="entry name" value="FKBP-like"/>
    <property type="match status" value="1"/>
</dbReference>
<dbReference type="InterPro" id="IPR005215">
    <property type="entry name" value="Trig_fac"/>
</dbReference>
<dbReference type="EMBL" id="QNBD01000212">
    <property type="protein sequence ID" value="RKX69173.1"/>
    <property type="molecule type" value="Genomic_DNA"/>
</dbReference>
<dbReference type="Gene3D" id="3.30.70.1050">
    <property type="entry name" value="Trigger factor ribosome-binding domain"/>
    <property type="match status" value="1"/>
</dbReference>
<dbReference type="InterPro" id="IPR008881">
    <property type="entry name" value="Trigger_fac_ribosome-bd_bac"/>
</dbReference>
<dbReference type="GO" id="GO:0044183">
    <property type="term" value="F:protein folding chaperone"/>
    <property type="evidence" value="ECO:0007669"/>
    <property type="project" value="TreeGrafter"/>
</dbReference>
<comment type="caution">
    <text evidence="2">The sequence shown here is derived from an EMBL/GenBank/DDBJ whole genome shotgun (WGS) entry which is preliminary data.</text>
</comment>
<dbReference type="InterPro" id="IPR036611">
    <property type="entry name" value="Trigger_fac_ribosome-bd_sf"/>
</dbReference>
<feature type="domain" description="Trigger factor ribosome-binding bacterial" evidence="1">
    <location>
        <begin position="3"/>
        <end position="148"/>
    </location>
</feature>
<dbReference type="GO" id="GO:0051083">
    <property type="term" value="P:'de novo' cotranslational protein folding"/>
    <property type="evidence" value="ECO:0007669"/>
    <property type="project" value="TreeGrafter"/>
</dbReference>
<name>A0A660SEW0_UNCT6</name>
<dbReference type="SUPFAM" id="SSF102735">
    <property type="entry name" value="Trigger factor ribosome-binding domain"/>
    <property type="match status" value="1"/>
</dbReference>
<dbReference type="GO" id="GO:0003755">
    <property type="term" value="F:peptidyl-prolyl cis-trans isomerase activity"/>
    <property type="evidence" value="ECO:0007669"/>
    <property type="project" value="InterPro"/>
</dbReference>
<evidence type="ECO:0000313" key="3">
    <source>
        <dbReference type="Proteomes" id="UP000271125"/>
    </source>
</evidence>
<gene>
    <name evidence="2" type="ORF">DRP43_04710</name>
</gene>
<dbReference type="GO" id="GO:0043335">
    <property type="term" value="P:protein unfolding"/>
    <property type="evidence" value="ECO:0007669"/>
    <property type="project" value="TreeGrafter"/>
</dbReference>
<dbReference type="Gene3D" id="1.10.3120.10">
    <property type="entry name" value="Trigger factor, C-terminal domain"/>
    <property type="match status" value="1"/>
</dbReference>
<sequence>MIKSDLEKLSECKRKLNIVIPKETVNKDYQSTVRKYRSYATLPGFRKGKAPISMIESIYKEQIKASYLEEYIPKYYRQALLELEKKKVFPINQSSLEDFDWNPGEDLEVGFKFEVKPDIELKKYKDFEINFKPEKVTKKMIENELKRLQQTYAKIIDKKSSAEPNDLIYYQVEKYDDKKVSKQEEISYKLGTKNFGEKFDKDLTSAKSGDVIDTT</sequence>
<dbReference type="GO" id="GO:0015031">
    <property type="term" value="P:protein transport"/>
    <property type="evidence" value="ECO:0007669"/>
    <property type="project" value="InterPro"/>
</dbReference>
<accession>A0A660SEW0</accession>
<dbReference type="Proteomes" id="UP000271125">
    <property type="component" value="Unassembled WGS sequence"/>
</dbReference>
<dbReference type="GO" id="GO:0043022">
    <property type="term" value="F:ribosome binding"/>
    <property type="evidence" value="ECO:0007669"/>
    <property type="project" value="TreeGrafter"/>
</dbReference>
<dbReference type="PANTHER" id="PTHR30560">
    <property type="entry name" value="TRIGGER FACTOR CHAPERONE AND PEPTIDYL-PROLYL CIS/TRANS ISOMERASE"/>
    <property type="match status" value="1"/>
</dbReference>
<evidence type="ECO:0000313" key="2">
    <source>
        <dbReference type="EMBL" id="RKX69173.1"/>
    </source>
</evidence>
<evidence type="ECO:0000259" key="1">
    <source>
        <dbReference type="Pfam" id="PF05697"/>
    </source>
</evidence>
<proteinExistence type="predicted"/>
<dbReference type="PANTHER" id="PTHR30560:SF3">
    <property type="entry name" value="TRIGGER FACTOR-LIKE PROTEIN TIG, CHLOROPLASTIC"/>
    <property type="match status" value="1"/>
</dbReference>
<dbReference type="Pfam" id="PF05697">
    <property type="entry name" value="Trigger_N"/>
    <property type="match status" value="1"/>
</dbReference>
<organism evidence="2 3">
    <name type="scientific">candidate division TA06 bacterium</name>
    <dbReference type="NCBI Taxonomy" id="2250710"/>
    <lineage>
        <taxon>Bacteria</taxon>
        <taxon>Bacteria division TA06</taxon>
    </lineage>
</organism>
<dbReference type="Gene3D" id="3.10.50.40">
    <property type="match status" value="1"/>
</dbReference>